<comment type="subcellular location">
    <subcellularLocation>
        <location evidence="1">Nucleus</location>
    </subcellularLocation>
</comment>
<dbReference type="EMBL" id="JAWDEY010000010">
    <property type="protein sequence ID" value="KAK6589925.1"/>
    <property type="molecule type" value="Genomic_DNA"/>
</dbReference>
<name>A0AAV9Y2D7_9CRYT</name>
<dbReference type="GO" id="GO:0005657">
    <property type="term" value="C:replication fork"/>
    <property type="evidence" value="ECO:0007669"/>
    <property type="project" value="TreeGrafter"/>
</dbReference>
<proteinExistence type="predicted"/>
<dbReference type="GO" id="GO:0007131">
    <property type="term" value="P:reciprocal meiotic recombination"/>
    <property type="evidence" value="ECO:0007669"/>
    <property type="project" value="TreeGrafter"/>
</dbReference>
<evidence type="ECO:0000313" key="3">
    <source>
        <dbReference type="EMBL" id="KAK6589925.1"/>
    </source>
</evidence>
<dbReference type="PANTHER" id="PTHR46457:SF1">
    <property type="entry name" value="DNA REPAIR PROTEIN RAD51 HOMOLOG 4"/>
    <property type="match status" value="1"/>
</dbReference>
<dbReference type="GO" id="GO:0008094">
    <property type="term" value="F:ATP-dependent activity, acting on DNA"/>
    <property type="evidence" value="ECO:0007669"/>
    <property type="project" value="TreeGrafter"/>
</dbReference>
<dbReference type="GO" id="GO:0000724">
    <property type="term" value="P:double-strand break repair via homologous recombination"/>
    <property type="evidence" value="ECO:0007669"/>
    <property type="project" value="TreeGrafter"/>
</dbReference>
<dbReference type="AlphaFoldDB" id="A0AAV9Y2D7"/>
<dbReference type="InterPro" id="IPR027417">
    <property type="entry name" value="P-loop_NTPase"/>
</dbReference>
<dbReference type="Gene3D" id="3.40.50.300">
    <property type="entry name" value="P-loop containing nucleotide triphosphate hydrolases"/>
    <property type="match status" value="1"/>
</dbReference>
<dbReference type="GO" id="GO:0033063">
    <property type="term" value="C:Rad51B-Rad51C-Rad51D-XRCC2 complex"/>
    <property type="evidence" value="ECO:0007669"/>
    <property type="project" value="TreeGrafter"/>
</dbReference>
<evidence type="ECO:0000256" key="1">
    <source>
        <dbReference type="ARBA" id="ARBA00004123"/>
    </source>
</evidence>
<dbReference type="GO" id="GO:0042148">
    <property type="term" value="P:DNA strand invasion"/>
    <property type="evidence" value="ECO:0007669"/>
    <property type="project" value="TreeGrafter"/>
</dbReference>
<accession>A0AAV9Y2D7</accession>
<dbReference type="GO" id="GO:0000723">
    <property type="term" value="P:telomere maintenance"/>
    <property type="evidence" value="ECO:0007669"/>
    <property type="project" value="TreeGrafter"/>
</dbReference>
<evidence type="ECO:0008006" key="5">
    <source>
        <dbReference type="Google" id="ProtNLM"/>
    </source>
</evidence>
<keyword evidence="4" id="KW-1185">Reference proteome</keyword>
<gene>
    <name evidence="3" type="ORF">RS030_192855</name>
</gene>
<dbReference type="Proteomes" id="UP001311799">
    <property type="component" value="Unassembled WGS sequence"/>
</dbReference>
<keyword evidence="2" id="KW-0539">Nucleus</keyword>
<comment type="caution">
    <text evidence="3">The sequence shown here is derived from an EMBL/GenBank/DDBJ whole genome shotgun (WGS) entry which is preliminary data.</text>
</comment>
<dbReference type="PANTHER" id="PTHR46457">
    <property type="entry name" value="DNA REPAIR PROTEIN RAD51 HOMOLOG 4"/>
    <property type="match status" value="1"/>
</dbReference>
<reference evidence="3 4" key="1">
    <citation type="submission" date="2023-10" db="EMBL/GenBank/DDBJ databases">
        <title>Comparative genomics analysis reveals potential genetic determinants of host preference in Cryptosporidium xiaoi.</title>
        <authorList>
            <person name="Xiao L."/>
            <person name="Li J."/>
        </authorList>
    </citation>
    <scope>NUCLEOTIDE SEQUENCE [LARGE SCALE GENOMIC DNA]</scope>
    <source>
        <strain evidence="3 4">52996</strain>
    </source>
</reference>
<dbReference type="GO" id="GO:0000400">
    <property type="term" value="F:four-way junction DNA binding"/>
    <property type="evidence" value="ECO:0007669"/>
    <property type="project" value="TreeGrafter"/>
</dbReference>
<protein>
    <recommendedName>
        <fullName evidence="5">DNA recombination and repair protein Rad51-like C-terminal domain-containing protein</fullName>
    </recommendedName>
</protein>
<sequence>MNNANTENSRGLMEILDLDSETSNKLKGIGINTVPQLLLGNLKDKGIKKKKLAEIYSKCRERITSFPKNPVFNDIFPPFNLNDEFSVGFKSGLKLLEESKSQWNNNNNSGVDLGSDCLMDFFDGGLLLGEITELFGQDLPAIRRTVHWMISKTMFNSFNPDEEYEKSERNSCCNVLYIQTTNNSFDPIYIKKCFEKLSGESECDTTTNSQFTQNTPKLSRNIQYFLSNINVVTVSDYSQLTNLLYNVQSIKNNELYNLKFIVIDSITAIIGTHTFIVNQDPSLPTNKYFKDMKDVIFIIGKLLRYTCKVLNISCVVTALVKQNPKTNAWSGITNLTNGNSSTNDNISTYSSLNQKLLSNVKCPTTVTFTEGNYSFPIPPPTNVSVTEIDQSWTQFPHNRVLIENIHYINTKEAGFSLNCMHASFPHIAKILRWTIYKSNRISIGKYVCVIQEKVGIFESNCQFT</sequence>
<evidence type="ECO:0000313" key="4">
    <source>
        <dbReference type="Proteomes" id="UP001311799"/>
    </source>
</evidence>
<dbReference type="GO" id="GO:0003697">
    <property type="term" value="F:single-stranded DNA binding"/>
    <property type="evidence" value="ECO:0007669"/>
    <property type="project" value="TreeGrafter"/>
</dbReference>
<organism evidence="3 4">
    <name type="scientific">Cryptosporidium xiaoi</name>
    <dbReference type="NCBI Taxonomy" id="659607"/>
    <lineage>
        <taxon>Eukaryota</taxon>
        <taxon>Sar</taxon>
        <taxon>Alveolata</taxon>
        <taxon>Apicomplexa</taxon>
        <taxon>Conoidasida</taxon>
        <taxon>Coccidia</taxon>
        <taxon>Eucoccidiorida</taxon>
        <taxon>Eimeriorina</taxon>
        <taxon>Cryptosporidiidae</taxon>
        <taxon>Cryptosporidium</taxon>
    </lineage>
</organism>
<evidence type="ECO:0000256" key="2">
    <source>
        <dbReference type="ARBA" id="ARBA00023242"/>
    </source>
</evidence>
<dbReference type="InterPro" id="IPR051988">
    <property type="entry name" value="HRR_RAD51_Paralog"/>
</dbReference>
<dbReference type="GO" id="GO:0005815">
    <property type="term" value="C:microtubule organizing center"/>
    <property type="evidence" value="ECO:0007669"/>
    <property type="project" value="TreeGrafter"/>
</dbReference>